<dbReference type="RefSeq" id="WP_155306690.1">
    <property type="nucleotide sequence ID" value="NZ_AP021875.1"/>
</dbReference>
<accession>A0A5K7ZI54</accession>
<protein>
    <submittedName>
        <fullName evidence="1">Uncharacterized protein</fullName>
    </submittedName>
</protein>
<reference evidence="1 2" key="1">
    <citation type="submission" date="2019-11" db="EMBL/GenBank/DDBJ databases">
        <title>Comparative genomics of hydrocarbon-degrading Desulfosarcina strains.</title>
        <authorList>
            <person name="Watanabe M."/>
            <person name="Kojima H."/>
            <person name="Fukui M."/>
        </authorList>
    </citation>
    <scope>NUCLEOTIDE SEQUENCE [LARGE SCALE GENOMIC DNA]</scope>
    <source>
        <strain evidence="1 2">PP31</strain>
    </source>
</reference>
<evidence type="ECO:0000313" key="2">
    <source>
        <dbReference type="Proteomes" id="UP000427769"/>
    </source>
</evidence>
<dbReference type="KEGG" id="dwd:DSCW_54310"/>
<organism evidence="1 2">
    <name type="scientific">Desulfosarcina widdelii</name>
    <dbReference type="NCBI Taxonomy" id="947919"/>
    <lineage>
        <taxon>Bacteria</taxon>
        <taxon>Pseudomonadati</taxon>
        <taxon>Thermodesulfobacteriota</taxon>
        <taxon>Desulfobacteria</taxon>
        <taxon>Desulfobacterales</taxon>
        <taxon>Desulfosarcinaceae</taxon>
        <taxon>Desulfosarcina</taxon>
    </lineage>
</organism>
<dbReference type="OrthoDB" id="5425744at2"/>
<proteinExistence type="predicted"/>
<gene>
    <name evidence="1" type="ORF">DSCW_54310</name>
</gene>
<sequence length="95" mass="11609">MPRSVEICQFVARAINHTTWNVPKIRDGDGRWRNINNSHLVENQHRINGHDHYEDAIFRAKRIMEQRGWITEISDSKQPCHEHLYYQHYRLRCWK</sequence>
<keyword evidence="2" id="KW-1185">Reference proteome</keyword>
<evidence type="ECO:0000313" key="1">
    <source>
        <dbReference type="EMBL" id="BBO78014.1"/>
    </source>
</evidence>
<name>A0A5K7ZI54_9BACT</name>
<dbReference type="Proteomes" id="UP000427769">
    <property type="component" value="Chromosome"/>
</dbReference>
<dbReference type="AlphaFoldDB" id="A0A5K7ZI54"/>
<dbReference type="EMBL" id="AP021875">
    <property type="protein sequence ID" value="BBO78014.1"/>
    <property type="molecule type" value="Genomic_DNA"/>
</dbReference>